<dbReference type="AlphaFoldDB" id="F5YNY6"/>
<dbReference type="GO" id="GO:0022857">
    <property type="term" value="F:transmembrane transporter activity"/>
    <property type="evidence" value="ECO:0007669"/>
    <property type="project" value="InterPro"/>
</dbReference>
<dbReference type="STRING" id="545694.TREPR_0018"/>
<feature type="transmembrane region" description="Helical" evidence="7">
    <location>
        <begin position="77"/>
        <end position="97"/>
    </location>
</feature>
<evidence type="ECO:0000256" key="5">
    <source>
        <dbReference type="ARBA" id="ARBA00023136"/>
    </source>
</evidence>
<evidence type="ECO:0000256" key="4">
    <source>
        <dbReference type="ARBA" id="ARBA00022989"/>
    </source>
</evidence>
<evidence type="ECO:0000313" key="8">
    <source>
        <dbReference type="EMBL" id="AEF85006.1"/>
    </source>
</evidence>
<dbReference type="RefSeq" id="WP_015706432.1">
    <property type="nucleotide sequence ID" value="NC_015578.1"/>
</dbReference>
<protein>
    <submittedName>
        <fullName evidence="8">Transporter</fullName>
    </submittedName>
</protein>
<dbReference type="GO" id="GO:0005886">
    <property type="term" value="C:plasma membrane"/>
    <property type="evidence" value="ECO:0007669"/>
    <property type="project" value="UniProtKB-SubCell"/>
</dbReference>
<evidence type="ECO:0000256" key="6">
    <source>
        <dbReference type="RuleBase" id="RU003942"/>
    </source>
</evidence>
<dbReference type="KEGG" id="tpi:TREPR_0018"/>
<organism evidence="8 9">
    <name type="scientific">Treponema primitia (strain ATCC BAA-887 / DSM 12427 / ZAS-2)</name>
    <dbReference type="NCBI Taxonomy" id="545694"/>
    <lineage>
        <taxon>Bacteria</taxon>
        <taxon>Pseudomonadati</taxon>
        <taxon>Spirochaetota</taxon>
        <taxon>Spirochaetia</taxon>
        <taxon>Spirochaetales</taxon>
        <taxon>Treponemataceae</taxon>
        <taxon>Treponema</taxon>
    </lineage>
</organism>
<dbReference type="eggNOG" id="COG2076">
    <property type="taxonomic scope" value="Bacteria"/>
</dbReference>
<dbReference type="HOGENOM" id="CLU_131462_2_3_12"/>
<keyword evidence="2" id="KW-1003">Cell membrane</keyword>
<keyword evidence="5 7" id="KW-0472">Membrane</keyword>
<dbReference type="Gene3D" id="1.10.3730.20">
    <property type="match status" value="1"/>
</dbReference>
<comment type="similarity">
    <text evidence="6">Belongs to the drug/metabolite transporter (DMT) superfamily. Small multidrug resistance (SMR) (TC 2.A.7.1) family.</text>
</comment>
<evidence type="ECO:0000256" key="7">
    <source>
        <dbReference type="SAM" id="Phobius"/>
    </source>
</evidence>
<gene>
    <name evidence="8" type="ordered locus">TREPR_0018</name>
</gene>
<reference evidence="9" key="1">
    <citation type="submission" date="2009-12" db="EMBL/GenBank/DDBJ databases">
        <title>Complete sequence of Treponema primitia strain ZAS-2.</title>
        <authorList>
            <person name="Tetu S.G."/>
            <person name="Matson E."/>
            <person name="Ren Q."/>
            <person name="Seshadri R."/>
            <person name="Elbourne L."/>
            <person name="Hassan K.A."/>
            <person name="Durkin A."/>
            <person name="Radune D."/>
            <person name="Mohamoud Y."/>
            <person name="Shay R."/>
            <person name="Jin S."/>
            <person name="Zhang X."/>
            <person name="Lucey K."/>
            <person name="Ballor N.R."/>
            <person name="Ottesen E."/>
            <person name="Rosenthal R."/>
            <person name="Allen A."/>
            <person name="Leadbetter J.R."/>
            <person name="Paulsen I.T."/>
        </authorList>
    </citation>
    <scope>NUCLEOTIDE SEQUENCE [LARGE SCALE GENOMIC DNA]</scope>
    <source>
        <strain evidence="9">ATCC BAA-887 / DSM 12427 / ZAS-2</strain>
    </source>
</reference>
<feature type="transmembrane region" description="Helical" evidence="7">
    <location>
        <begin position="50"/>
        <end position="70"/>
    </location>
</feature>
<evidence type="ECO:0000256" key="2">
    <source>
        <dbReference type="ARBA" id="ARBA00022475"/>
    </source>
</evidence>
<dbReference type="InterPro" id="IPR000390">
    <property type="entry name" value="Small_drug/metabolite_transptr"/>
</dbReference>
<keyword evidence="4 7" id="KW-1133">Transmembrane helix</keyword>
<keyword evidence="3 6" id="KW-0812">Transmembrane</keyword>
<dbReference type="PANTHER" id="PTHR30561">
    <property type="entry name" value="SMR FAMILY PROTON-DEPENDENT DRUG EFFLUX TRANSPORTER SUGE"/>
    <property type="match status" value="1"/>
</dbReference>
<dbReference type="InterPro" id="IPR037185">
    <property type="entry name" value="EmrE-like"/>
</dbReference>
<dbReference type="Proteomes" id="UP000009223">
    <property type="component" value="Chromosome"/>
</dbReference>
<comment type="subcellular location">
    <subcellularLocation>
        <location evidence="1 6">Cell membrane</location>
        <topology evidence="1 6">Multi-pass membrane protein</topology>
    </subcellularLocation>
</comment>
<dbReference type="PANTHER" id="PTHR30561:SF9">
    <property type="entry name" value="4-AMINO-4-DEOXY-L-ARABINOSE-PHOSPHOUNDECAPRENOL FLIPPASE SUBUNIT ARNF-RELATED"/>
    <property type="match status" value="1"/>
</dbReference>
<dbReference type="OrthoDB" id="9156836at2"/>
<dbReference type="SUPFAM" id="SSF103481">
    <property type="entry name" value="Multidrug resistance efflux transporter EmrE"/>
    <property type="match status" value="1"/>
</dbReference>
<accession>F5YNY6</accession>
<evidence type="ECO:0000313" key="9">
    <source>
        <dbReference type="Proteomes" id="UP000009223"/>
    </source>
</evidence>
<dbReference type="Pfam" id="PF00893">
    <property type="entry name" value="Multi_Drug_Res"/>
    <property type="match status" value="1"/>
</dbReference>
<name>F5YNY6_TREPZ</name>
<reference evidence="8 9" key="2">
    <citation type="journal article" date="2011" name="ISME J.">
        <title>RNA-seq reveals cooperative metabolic interactions between two termite-gut spirochete species in co-culture.</title>
        <authorList>
            <person name="Rosenthal A.Z."/>
            <person name="Matson E.G."/>
            <person name="Eldar A."/>
            <person name="Leadbetter J.R."/>
        </authorList>
    </citation>
    <scope>NUCLEOTIDE SEQUENCE [LARGE SCALE GENOMIC DNA]</scope>
    <source>
        <strain evidence="9">ATCC BAA-887 / DSM 12427 / ZAS-2</strain>
    </source>
</reference>
<dbReference type="EMBL" id="CP001843">
    <property type="protein sequence ID" value="AEF85006.1"/>
    <property type="molecule type" value="Genomic_DNA"/>
</dbReference>
<keyword evidence="9" id="KW-1185">Reference proteome</keyword>
<dbReference type="InterPro" id="IPR045324">
    <property type="entry name" value="Small_multidrug_res"/>
</dbReference>
<proteinExistence type="inferred from homology"/>
<evidence type="ECO:0000256" key="1">
    <source>
        <dbReference type="ARBA" id="ARBA00004651"/>
    </source>
</evidence>
<sequence>MTIKNIFQILLGVSLNSVAQLLMRKGMLQVGIIIFDNTLFNLIPKIISNIFLWLSIFCYILSAFVWMAVLSKVEVSFAYAFNSLGFVIISVSGYFLFNENITCLKIIGFILICSGVYCVSRS</sequence>
<evidence type="ECO:0000256" key="3">
    <source>
        <dbReference type="ARBA" id="ARBA00022692"/>
    </source>
</evidence>